<evidence type="ECO:0000313" key="3">
    <source>
        <dbReference type="Proteomes" id="UP000537260"/>
    </source>
</evidence>
<keyword evidence="3" id="KW-1185">Reference proteome</keyword>
<evidence type="ECO:0000313" key="2">
    <source>
        <dbReference type="EMBL" id="NYJ18749.1"/>
    </source>
</evidence>
<name>A0A7Z0ED03_9MICO</name>
<protein>
    <submittedName>
        <fullName evidence="2">RsiW-degrading membrane proteinase PrsW (M82 family)</fullName>
    </submittedName>
</protein>
<keyword evidence="1" id="KW-1133">Transmembrane helix</keyword>
<feature type="transmembrane region" description="Helical" evidence="1">
    <location>
        <begin position="212"/>
        <end position="232"/>
    </location>
</feature>
<dbReference type="PANTHER" id="PTHR36844">
    <property type="entry name" value="PROTEASE PRSW"/>
    <property type="match status" value="1"/>
</dbReference>
<gene>
    <name evidence="2" type="ORF">HNR05_000540</name>
</gene>
<organism evidence="2 3">
    <name type="scientific">Glaciibacter psychrotolerans</name>
    <dbReference type="NCBI Taxonomy" id="670054"/>
    <lineage>
        <taxon>Bacteria</taxon>
        <taxon>Bacillati</taxon>
        <taxon>Actinomycetota</taxon>
        <taxon>Actinomycetes</taxon>
        <taxon>Micrococcales</taxon>
        <taxon>Microbacteriaceae</taxon>
        <taxon>Glaciibacter</taxon>
    </lineage>
</organism>
<feature type="transmembrane region" description="Helical" evidence="1">
    <location>
        <begin position="273"/>
        <end position="294"/>
    </location>
</feature>
<comment type="caution">
    <text evidence="2">The sequence shown here is derived from an EMBL/GenBank/DDBJ whole genome shotgun (WGS) entry which is preliminary data.</text>
</comment>
<feature type="transmembrane region" description="Helical" evidence="1">
    <location>
        <begin position="49"/>
        <end position="70"/>
    </location>
</feature>
<keyword evidence="1" id="KW-0472">Membrane</keyword>
<dbReference type="Pfam" id="PF13367">
    <property type="entry name" value="PrsW-protease"/>
    <property type="match status" value="1"/>
</dbReference>
<reference evidence="2 3" key="1">
    <citation type="submission" date="2020-07" db="EMBL/GenBank/DDBJ databases">
        <title>Sequencing the genomes of 1000 actinobacteria strains.</title>
        <authorList>
            <person name="Klenk H.-P."/>
        </authorList>
    </citation>
    <scope>NUCLEOTIDE SEQUENCE [LARGE SCALE GENOMIC DNA]</scope>
    <source>
        <strain evidence="2 3">LI1</strain>
    </source>
</reference>
<feature type="transmembrane region" description="Helical" evidence="1">
    <location>
        <begin position="108"/>
        <end position="129"/>
    </location>
</feature>
<dbReference type="InterPro" id="IPR026898">
    <property type="entry name" value="PrsW"/>
</dbReference>
<keyword evidence="1" id="KW-0812">Transmembrane</keyword>
<dbReference type="RefSeq" id="WP_179577614.1">
    <property type="nucleotide sequence ID" value="NZ_JACCFM010000001.1"/>
</dbReference>
<feature type="transmembrane region" description="Helical" evidence="1">
    <location>
        <begin position="182"/>
        <end position="205"/>
    </location>
</feature>
<proteinExistence type="predicted"/>
<feature type="transmembrane region" description="Helical" evidence="1">
    <location>
        <begin position="21"/>
        <end position="43"/>
    </location>
</feature>
<sequence length="334" mass="35530">MSSTIQSPILISAAHPHHRHGWWWKTFLVGVALWGITIGVTAMTLNSNLIPTLILLGSFLVPFCVVLFVMERTMDTISTMQILLAFFVGGMCGVLGASLLEVSLQPTVFTYVGVGFIEEFVKGVILVIIGWKVMLKTAGQGALLGATVGAGFAAFESAGYALNAAITSQGLDLVSLLQTEVLRALLTPVGHVLWTAILGAALFGAARGQRRYRVSFGLVGAFVGVALLHALWDSMSGITAVVALLFTGTTVRDLTFGFIPPGSAQEAQSLASVLYVLGVIIAAALGVVMLWLILRFHRRADRRREAALSPMDAEARVLDPAREGDDASEAVAHE</sequence>
<accession>A0A7Z0ED03</accession>
<dbReference type="Proteomes" id="UP000537260">
    <property type="component" value="Unassembled WGS sequence"/>
</dbReference>
<dbReference type="PANTHER" id="PTHR36844:SF1">
    <property type="entry name" value="PROTEASE PRSW"/>
    <property type="match status" value="1"/>
</dbReference>
<evidence type="ECO:0000256" key="1">
    <source>
        <dbReference type="SAM" id="Phobius"/>
    </source>
</evidence>
<feature type="transmembrane region" description="Helical" evidence="1">
    <location>
        <begin position="141"/>
        <end position="162"/>
    </location>
</feature>
<feature type="transmembrane region" description="Helical" evidence="1">
    <location>
        <begin position="82"/>
        <end position="102"/>
    </location>
</feature>
<dbReference type="GO" id="GO:0008233">
    <property type="term" value="F:peptidase activity"/>
    <property type="evidence" value="ECO:0007669"/>
    <property type="project" value="InterPro"/>
</dbReference>
<dbReference type="EMBL" id="JACCFM010000001">
    <property type="protein sequence ID" value="NYJ18749.1"/>
    <property type="molecule type" value="Genomic_DNA"/>
</dbReference>
<dbReference type="AlphaFoldDB" id="A0A7Z0ED03"/>